<dbReference type="GO" id="GO:0016791">
    <property type="term" value="F:phosphatase activity"/>
    <property type="evidence" value="ECO:0007669"/>
    <property type="project" value="InterPro"/>
</dbReference>
<comment type="cofactor">
    <cofactor evidence="1">
        <name>Mg(2+)</name>
        <dbReference type="ChEBI" id="CHEBI:18420"/>
    </cofactor>
</comment>
<comment type="similarity">
    <text evidence="4">Belongs to the GmhB family.</text>
</comment>
<dbReference type="Gene3D" id="3.40.50.1000">
    <property type="entry name" value="HAD superfamily/HAD-like"/>
    <property type="match status" value="1"/>
</dbReference>
<comment type="cofactor">
    <cofactor evidence="2">
        <name>Zn(2+)</name>
        <dbReference type="ChEBI" id="CHEBI:29105"/>
    </cofactor>
</comment>
<dbReference type="NCBIfam" id="TIGR01662">
    <property type="entry name" value="HAD-SF-IIIA"/>
    <property type="match status" value="1"/>
</dbReference>
<evidence type="ECO:0000256" key="11">
    <source>
        <dbReference type="ARBA" id="ARBA00023277"/>
    </source>
</evidence>
<dbReference type="FunFam" id="3.40.50.1000:FF:000168">
    <property type="entry name" value="D,D-heptose 1,7-bisphosphate phosphatase"/>
    <property type="match status" value="1"/>
</dbReference>
<evidence type="ECO:0000313" key="13">
    <source>
        <dbReference type="EMBL" id="VAX10425.1"/>
    </source>
</evidence>
<dbReference type="Pfam" id="PF13242">
    <property type="entry name" value="Hydrolase_like"/>
    <property type="match status" value="1"/>
</dbReference>
<evidence type="ECO:0000256" key="12">
    <source>
        <dbReference type="ARBA" id="ARBA00031828"/>
    </source>
</evidence>
<accession>A0A3B1BVM9</accession>
<keyword evidence="7" id="KW-0479">Metal-binding</keyword>
<evidence type="ECO:0000256" key="3">
    <source>
        <dbReference type="ARBA" id="ARBA00004496"/>
    </source>
</evidence>
<evidence type="ECO:0000256" key="2">
    <source>
        <dbReference type="ARBA" id="ARBA00001947"/>
    </source>
</evidence>
<dbReference type="GO" id="GO:0046872">
    <property type="term" value="F:metal ion binding"/>
    <property type="evidence" value="ECO:0007669"/>
    <property type="project" value="UniProtKB-KW"/>
</dbReference>
<dbReference type="SUPFAM" id="SSF56784">
    <property type="entry name" value="HAD-like"/>
    <property type="match status" value="1"/>
</dbReference>
<gene>
    <name evidence="13" type="ORF">MNBD_GAMMA26-191</name>
</gene>
<sequence length="179" mass="19174">MNLVILDRDGVINEDSDTYIKTPDEWTPLPGSLEAIARLNHAGYYVAVATNQSGLARGLFDIHTLNAIHQKMSDALAKLGGHIDLVLFCPHGPDDHCNCRKPQPGMMHNLADKLNADLTGMPFIGDSLRDLQAAVSVKAQPILVLTGNGQKTAAQLEGLGDVPVYPDLAAAVSDLIQKT</sequence>
<keyword evidence="11" id="KW-0119">Carbohydrate metabolism</keyword>
<dbReference type="PANTHER" id="PTHR42891">
    <property type="entry name" value="D-GLYCERO-BETA-D-MANNO-HEPTOSE-1,7-BISPHOSPHATE 7-PHOSPHATASE"/>
    <property type="match status" value="1"/>
</dbReference>
<dbReference type="AlphaFoldDB" id="A0A3B1BVM9"/>
<evidence type="ECO:0000256" key="8">
    <source>
        <dbReference type="ARBA" id="ARBA00022801"/>
    </source>
</evidence>
<dbReference type="CDD" id="cd07503">
    <property type="entry name" value="HAD_HisB-N"/>
    <property type="match status" value="1"/>
</dbReference>
<evidence type="ECO:0000256" key="6">
    <source>
        <dbReference type="ARBA" id="ARBA00022490"/>
    </source>
</evidence>
<comment type="subunit">
    <text evidence="5">Monomer.</text>
</comment>
<dbReference type="InterPro" id="IPR036412">
    <property type="entry name" value="HAD-like_sf"/>
</dbReference>
<organism evidence="13">
    <name type="scientific">hydrothermal vent metagenome</name>
    <dbReference type="NCBI Taxonomy" id="652676"/>
    <lineage>
        <taxon>unclassified sequences</taxon>
        <taxon>metagenomes</taxon>
        <taxon>ecological metagenomes</taxon>
    </lineage>
</organism>
<dbReference type="InterPro" id="IPR006549">
    <property type="entry name" value="HAD-SF_hydro_IIIA"/>
</dbReference>
<evidence type="ECO:0000256" key="9">
    <source>
        <dbReference type="ARBA" id="ARBA00022833"/>
    </source>
</evidence>
<evidence type="ECO:0000256" key="10">
    <source>
        <dbReference type="ARBA" id="ARBA00022842"/>
    </source>
</evidence>
<dbReference type="InterPro" id="IPR004446">
    <property type="entry name" value="Heptose_bisP_phosphatase"/>
</dbReference>
<evidence type="ECO:0000256" key="4">
    <source>
        <dbReference type="ARBA" id="ARBA00005628"/>
    </source>
</evidence>
<dbReference type="NCBIfam" id="NF006506">
    <property type="entry name" value="PRK08942.1"/>
    <property type="match status" value="1"/>
</dbReference>
<comment type="subcellular location">
    <subcellularLocation>
        <location evidence="3">Cytoplasm</location>
    </subcellularLocation>
</comment>
<dbReference type="PIRSF" id="PIRSF004682">
    <property type="entry name" value="GmhB"/>
    <property type="match status" value="1"/>
</dbReference>
<proteinExistence type="inferred from homology"/>
<dbReference type="GO" id="GO:0005975">
    <property type="term" value="P:carbohydrate metabolic process"/>
    <property type="evidence" value="ECO:0007669"/>
    <property type="project" value="InterPro"/>
</dbReference>
<reference evidence="13" key="1">
    <citation type="submission" date="2018-06" db="EMBL/GenBank/DDBJ databases">
        <authorList>
            <person name="Zhirakovskaya E."/>
        </authorList>
    </citation>
    <scope>NUCLEOTIDE SEQUENCE</scope>
</reference>
<dbReference type="NCBIfam" id="TIGR01656">
    <property type="entry name" value="Histidinol-ppas"/>
    <property type="match status" value="1"/>
</dbReference>
<evidence type="ECO:0000256" key="1">
    <source>
        <dbReference type="ARBA" id="ARBA00001946"/>
    </source>
</evidence>
<keyword evidence="8 13" id="KW-0378">Hydrolase</keyword>
<dbReference type="InterPro" id="IPR023214">
    <property type="entry name" value="HAD_sf"/>
</dbReference>
<dbReference type="GO" id="GO:0005737">
    <property type="term" value="C:cytoplasm"/>
    <property type="evidence" value="ECO:0007669"/>
    <property type="project" value="UniProtKB-SubCell"/>
</dbReference>
<evidence type="ECO:0000256" key="7">
    <source>
        <dbReference type="ARBA" id="ARBA00022723"/>
    </source>
</evidence>
<evidence type="ECO:0000256" key="5">
    <source>
        <dbReference type="ARBA" id="ARBA00011245"/>
    </source>
</evidence>
<keyword evidence="9" id="KW-0862">Zinc</keyword>
<name>A0A3B1BVM9_9ZZZZ</name>
<dbReference type="EMBL" id="UOFX01000071">
    <property type="protein sequence ID" value="VAX10425.1"/>
    <property type="molecule type" value="Genomic_DNA"/>
</dbReference>
<dbReference type="PANTHER" id="PTHR42891:SF1">
    <property type="entry name" value="D-GLYCERO-BETA-D-MANNO-HEPTOSE-1,7-BISPHOSPHATE 7-PHOSPHATASE"/>
    <property type="match status" value="1"/>
</dbReference>
<dbReference type="InterPro" id="IPR006543">
    <property type="entry name" value="Histidinol-phos"/>
</dbReference>
<protein>
    <recommendedName>
        <fullName evidence="12">D,D-heptose 1,7-bisphosphate phosphatase</fullName>
    </recommendedName>
</protein>
<keyword evidence="6" id="KW-0963">Cytoplasm</keyword>
<keyword evidence="10" id="KW-0460">Magnesium</keyword>